<dbReference type="Proteomes" id="UP001165498">
    <property type="component" value="Unassembled WGS sequence"/>
</dbReference>
<evidence type="ECO:0000256" key="1">
    <source>
        <dbReference type="SAM" id="Phobius"/>
    </source>
</evidence>
<name>A0ABT1QUZ5_9GAMM</name>
<dbReference type="EMBL" id="JANFQO010000014">
    <property type="protein sequence ID" value="MCQ4166109.1"/>
    <property type="molecule type" value="Genomic_DNA"/>
</dbReference>
<keyword evidence="1" id="KW-0472">Membrane</keyword>
<dbReference type="PANTHER" id="PTHR33371">
    <property type="entry name" value="INTERMEMBRANE PHOSPHOLIPID TRANSPORT SYSTEM BINDING PROTEIN MLAD-RELATED"/>
    <property type="match status" value="1"/>
</dbReference>
<feature type="domain" description="Mce/MlaD" evidence="2">
    <location>
        <begin position="38"/>
        <end position="114"/>
    </location>
</feature>
<evidence type="ECO:0000313" key="4">
    <source>
        <dbReference type="Proteomes" id="UP001165498"/>
    </source>
</evidence>
<accession>A0ABT1QUZ5</accession>
<evidence type="ECO:0000259" key="2">
    <source>
        <dbReference type="Pfam" id="PF02470"/>
    </source>
</evidence>
<keyword evidence="1" id="KW-0812">Transmembrane</keyword>
<dbReference type="InterPro" id="IPR003399">
    <property type="entry name" value="Mce/MlaD"/>
</dbReference>
<feature type="transmembrane region" description="Helical" evidence="1">
    <location>
        <begin position="6"/>
        <end position="29"/>
    </location>
</feature>
<dbReference type="InterPro" id="IPR052336">
    <property type="entry name" value="MlaD_Phospholipid_Transporter"/>
</dbReference>
<sequence>MKRDHVNYTLVGAVVLAALGLLLVALYLITGRSGGEAEYHTYYRNVTGLRPGAPVFYQGYRIGQVSGLLPERGAEGTRYRIDLSVRADWPIPADSVARLQSSGLLADVTVGIREGTDKAVLAAGGELKGEESTDLFGAMNELAAEITSLTRTQITPLVRTLSERVDSITGSLDKGTPEIVSQAQVLLTRLTEASNSVNDVLSPANREAISGILKDVRGLSRELDQTKASLDAALGDLAALTRENRPGMNEAVTDLRAVLAALSSRIDAIVHHMDSASRNLDEFSREIRKNPNRLLLAPKADKLEESER</sequence>
<comment type="caution">
    <text evidence="3">The sequence shown here is derived from an EMBL/GenBank/DDBJ whole genome shotgun (WGS) entry which is preliminary data.</text>
</comment>
<gene>
    <name evidence="3" type="ORF">NM961_15415</name>
</gene>
<reference evidence="3" key="1">
    <citation type="submission" date="2022-07" db="EMBL/GenBank/DDBJ databases">
        <title>Tahibacter sp., a new gammaproteobacterium isolated from the silt sample collected at pig farm.</title>
        <authorList>
            <person name="Chen H."/>
        </authorList>
    </citation>
    <scope>NUCLEOTIDE SEQUENCE</scope>
    <source>
        <strain evidence="3">P2K</strain>
    </source>
</reference>
<dbReference type="PANTHER" id="PTHR33371:SF4">
    <property type="entry name" value="INTERMEMBRANE PHOSPHOLIPID TRANSPORT SYSTEM BINDING PROTEIN MLAD"/>
    <property type="match status" value="1"/>
</dbReference>
<keyword evidence="4" id="KW-1185">Reference proteome</keyword>
<dbReference type="RefSeq" id="WP_255915298.1">
    <property type="nucleotide sequence ID" value="NZ_JANFQO010000014.1"/>
</dbReference>
<organism evidence="3 4">
    <name type="scientific">Tahibacter harae</name>
    <dbReference type="NCBI Taxonomy" id="2963937"/>
    <lineage>
        <taxon>Bacteria</taxon>
        <taxon>Pseudomonadati</taxon>
        <taxon>Pseudomonadota</taxon>
        <taxon>Gammaproteobacteria</taxon>
        <taxon>Lysobacterales</taxon>
        <taxon>Rhodanobacteraceae</taxon>
        <taxon>Tahibacter</taxon>
    </lineage>
</organism>
<proteinExistence type="predicted"/>
<dbReference type="Pfam" id="PF02470">
    <property type="entry name" value="MlaD"/>
    <property type="match status" value="1"/>
</dbReference>
<keyword evidence="1" id="KW-1133">Transmembrane helix</keyword>
<evidence type="ECO:0000313" key="3">
    <source>
        <dbReference type="EMBL" id="MCQ4166109.1"/>
    </source>
</evidence>
<protein>
    <submittedName>
        <fullName evidence="3">MlaD family protein</fullName>
    </submittedName>
</protein>